<dbReference type="EMBL" id="SNRX01000008">
    <property type="protein sequence ID" value="KAA6302406.1"/>
    <property type="molecule type" value="Genomic_DNA"/>
</dbReference>
<name>A0A5M8P245_9BACT</name>
<evidence type="ECO:0000256" key="1">
    <source>
        <dbReference type="SAM" id="SignalP"/>
    </source>
</evidence>
<gene>
    <name evidence="3" type="ORF">EZS26_001519</name>
</gene>
<comment type="caution">
    <text evidence="3">The sequence shown here is derived from an EMBL/GenBank/DDBJ whole genome shotgun (WGS) entry which is preliminary data.</text>
</comment>
<protein>
    <recommendedName>
        <fullName evidence="2">Outer membrane protein beta-barrel domain-containing protein</fullName>
    </recommendedName>
</protein>
<feature type="chain" id="PRO_5024378507" description="Outer membrane protein beta-barrel domain-containing protein" evidence="1">
    <location>
        <begin position="21"/>
        <end position="246"/>
    </location>
</feature>
<evidence type="ECO:0000313" key="3">
    <source>
        <dbReference type="EMBL" id="KAA6302406.1"/>
    </source>
</evidence>
<accession>A0A5M8P245</accession>
<evidence type="ECO:0000313" key="4">
    <source>
        <dbReference type="Proteomes" id="UP000324575"/>
    </source>
</evidence>
<dbReference type="Proteomes" id="UP000324575">
    <property type="component" value="Unassembled WGS sequence"/>
</dbReference>
<proteinExistence type="predicted"/>
<sequence length="246" mass="28057">MKKHVLTMVGAMLCFAALSAQEVESNSSVLFDGLSYNFAFSWKKKTPKPKESHYKGLGFSFNNLVNNDANDADLVLGKTHSFLFNMGDLILPVNRNWLFATGFGLEWSRYYFRGQHLQATGRRTGFIFDDNAYKASKLKVDYATIPLLLEYQTKSGCNKEFFIYAGVEGLVKWFSNSKAYLVKHGSERTVVYKDLNLLPLNFRFTARMGYDSYSVFGYYQPYSMFESGKGPDMHSFGIGFMLNWGD</sequence>
<feature type="domain" description="Outer membrane protein beta-barrel" evidence="2">
    <location>
        <begin position="57"/>
        <end position="213"/>
    </location>
</feature>
<reference evidence="3 4" key="1">
    <citation type="submission" date="2019-03" db="EMBL/GenBank/DDBJ databases">
        <title>Single cell metagenomics reveals metabolic interactions within the superorganism composed of flagellate Streblomastix strix and complex community of Bacteroidetes bacteria on its surface.</title>
        <authorList>
            <person name="Treitli S.C."/>
            <person name="Kolisko M."/>
            <person name="Husnik F."/>
            <person name="Keeling P."/>
            <person name="Hampl V."/>
        </authorList>
    </citation>
    <scope>NUCLEOTIDE SEQUENCE [LARGE SCALE GENOMIC DNA]</scope>
    <source>
        <strain evidence="3">St1</strain>
    </source>
</reference>
<dbReference type="AlphaFoldDB" id="A0A5M8P245"/>
<evidence type="ECO:0000259" key="2">
    <source>
        <dbReference type="Pfam" id="PF13568"/>
    </source>
</evidence>
<dbReference type="InterPro" id="IPR025665">
    <property type="entry name" value="Beta-barrel_OMP_2"/>
</dbReference>
<organism evidence="3 4">
    <name type="scientific">Candidatus Ordinivivax streblomastigis</name>
    <dbReference type="NCBI Taxonomy" id="2540710"/>
    <lineage>
        <taxon>Bacteria</taxon>
        <taxon>Pseudomonadati</taxon>
        <taxon>Bacteroidota</taxon>
        <taxon>Bacteroidia</taxon>
        <taxon>Bacteroidales</taxon>
        <taxon>Candidatus Ordinivivax</taxon>
    </lineage>
</organism>
<keyword evidence="1" id="KW-0732">Signal</keyword>
<dbReference type="Pfam" id="PF13568">
    <property type="entry name" value="OMP_b-brl_2"/>
    <property type="match status" value="1"/>
</dbReference>
<feature type="signal peptide" evidence="1">
    <location>
        <begin position="1"/>
        <end position="20"/>
    </location>
</feature>